<dbReference type="InterPro" id="IPR039774">
    <property type="entry name" value="Sin3-like"/>
</dbReference>
<dbReference type="eggNOG" id="KOG4204">
    <property type="taxonomic scope" value="Eukaryota"/>
</dbReference>
<evidence type="ECO:0000256" key="2">
    <source>
        <dbReference type="SAM" id="Coils"/>
    </source>
</evidence>
<feature type="coiled-coil region" evidence="2">
    <location>
        <begin position="399"/>
        <end position="426"/>
    </location>
</feature>
<dbReference type="GeneID" id="5013078"/>
<gene>
    <name evidence="4" type="ORF">GSPATT00030533001</name>
</gene>
<keyword evidence="5" id="KW-1185">Reference proteome</keyword>
<feature type="domain" description="Histone deacetylase interacting" evidence="3">
    <location>
        <begin position="276"/>
        <end position="370"/>
    </location>
</feature>
<dbReference type="RefSeq" id="XP_001427294.1">
    <property type="nucleotide sequence ID" value="XM_001427257.1"/>
</dbReference>
<name>A0BMX9_PARTE</name>
<dbReference type="InterPro" id="IPR031693">
    <property type="entry name" value="Sin3_C"/>
</dbReference>
<dbReference type="Proteomes" id="UP000000600">
    <property type="component" value="Unassembled WGS sequence"/>
</dbReference>
<dbReference type="PANTHER" id="PTHR12346:SF0">
    <property type="entry name" value="SIN3A, ISOFORM G"/>
    <property type="match status" value="1"/>
</dbReference>
<organism evidence="4 5">
    <name type="scientific">Paramecium tetraurelia</name>
    <dbReference type="NCBI Taxonomy" id="5888"/>
    <lineage>
        <taxon>Eukaryota</taxon>
        <taxon>Sar</taxon>
        <taxon>Alveolata</taxon>
        <taxon>Ciliophora</taxon>
        <taxon>Intramacronucleata</taxon>
        <taxon>Oligohymenophorea</taxon>
        <taxon>Peniculida</taxon>
        <taxon>Parameciidae</taxon>
        <taxon>Paramecium</taxon>
    </lineage>
</organism>
<dbReference type="OrthoDB" id="288083at2759"/>
<dbReference type="SMART" id="SM00761">
    <property type="entry name" value="HDAC_interact"/>
    <property type="match status" value="1"/>
</dbReference>
<dbReference type="GO" id="GO:0000785">
    <property type="term" value="C:chromatin"/>
    <property type="evidence" value="ECO:0000318"/>
    <property type="project" value="GO_Central"/>
</dbReference>
<dbReference type="InParanoid" id="A0BMX9"/>
<keyword evidence="2" id="KW-0175">Coiled coil</keyword>
<dbReference type="STRING" id="5888.A0BMX9"/>
<proteinExistence type="predicted"/>
<keyword evidence="1" id="KW-0678">Repressor</keyword>
<dbReference type="InterPro" id="IPR013194">
    <property type="entry name" value="HDAC_interact_dom"/>
</dbReference>
<dbReference type="Pfam" id="PF08295">
    <property type="entry name" value="Sin3_corepress"/>
    <property type="match status" value="1"/>
</dbReference>
<sequence>MSDDILSKSNLGEFGEDIDQQLYERCEQFCQKLRRTNQQLYKQFSNIVSQNTRIAKEQLGQMLGEEPELLKEVNGLLEDDVKFKTQKEKLTEFVNNETNQSKAMETILKQIQNGQLDGHQNKDHILDLFSNDPQLQQQFLQSFKKKHEQNPPKKKVEENRNYFQRLLDKSGIAVIDMVKIDQLKQNELLFWDKFRLRVIQQFPNDHQQYMNEFLKVIHLYSECIITQMEVMELINQQGWLEREYIDDIRSMLTTRVIARRIQTPLFKPLKDTDFAQVDRVTRSYVRMPIGYAKANNNPEILNHSWVSVPFGSEDQSFLIMRKNTFEEQLFKSEDERFEFDVNIQQIKRTINLLQEIIDGNKGEQALVTKVIDMRILQQLYRNQTQDQNEIIQLFQSKPVESAKILIKRVKQKLNELVQARNTKAKQVWDTVSTINFHRSLDHRSFYFKKNDKLVINGQRFVREIEEYAKNVLIKFLGTKDHVFIKRKADIIQFTFDESFLNSLAQMTNIKPFLPKQMPLAAPTKENVRFCPLISLWMGNEQILQECGQFVIHYLQIMGGNNSLDKRNGTFLMIKLINHFFQVPMKPMQISELILNDTKLKTEITELEIYDIHYNPEENTVSIPEIENEPPGHFLNLQPRVKSTTYVTQNLYILLRFLHTIYQRLEMAYIISKQNTLGKDRRYNLFKSALFLSLKAKDFKYEDHLRSLFGKHGFIFSTLEKVLHDAAKQLAICASDAVTTSYFEKSASYNGDIDKYFQVVSGIVNGEGIKVSDLEAEVYYQFQTLQEEEMLLRLHETLQNCKPEKKPIYRIACWHKACFISMLPGYGGHNQEKCTSWKQPFLMRNMMRGQRRMMIRNGIEWMVDEMCHFKPIINHGEDYLKCV</sequence>
<dbReference type="OMA" id="TLQNCKP"/>
<dbReference type="KEGG" id="ptm:GSPATT00030533001"/>
<dbReference type="GO" id="GO:0003714">
    <property type="term" value="F:transcription corepressor activity"/>
    <property type="evidence" value="ECO:0000318"/>
    <property type="project" value="GO_Central"/>
</dbReference>
<dbReference type="GO" id="GO:0000122">
    <property type="term" value="P:negative regulation of transcription by RNA polymerase II"/>
    <property type="evidence" value="ECO:0000318"/>
    <property type="project" value="GO_Central"/>
</dbReference>
<dbReference type="HOGENOM" id="CLU_315114_0_0_1"/>
<protein>
    <recommendedName>
        <fullName evidence="3">Histone deacetylase interacting domain-containing protein</fullName>
    </recommendedName>
</protein>
<accession>A0BMX9</accession>
<evidence type="ECO:0000259" key="3">
    <source>
        <dbReference type="SMART" id="SM00761"/>
    </source>
</evidence>
<dbReference type="AlphaFoldDB" id="A0BMX9"/>
<dbReference type="PANTHER" id="PTHR12346">
    <property type="entry name" value="SIN3B-RELATED"/>
    <property type="match status" value="1"/>
</dbReference>
<dbReference type="GO" id="GO:0000118">
    <property type="term" value="C:histone deacetylase complex"/>
    <property type="evidence" value="ECO:0000318"/>
    <property type="project" value="GO_Central"/>
</dbReference>
<evidence type="ECO:0000313" key="5">
    <source>
        <dbReference type="Proteomes" id="UP000000600"/>
    </source>
</evidence>
<dbReference type="Pfam" id="PF16879">
    <property type="entry name" value="Sin3a_C"/>
    <property type="match status" value="1"/>
</dbReference>
<reference evidence="4 5" key="1">
    <citation type="journal article" date="2006" name="Nature">
        <title>Global trends of whole-genome duplications revealed by the ciliate Paramecium tetraurelia.</title>
        <authorList>
            <consortium name="Genoscope"/>
            <person name="Aury J.-M."/>
            <person name="Jaillon O."/>
            <person name="Duret L."/>
            <person name="Noel B."/>
            <person name="Jubin C."/>
            <person name="Porcel B.M."/>
            <person name="Segurens B."/>
            <person name="Daubin V."/>
            <person name="Anthouard V."/>
            <person name="Aiach N."/>
            <person name="Arnaiz O."/>
            <person name="Billaut A."/>
            <person name="Beisson J."/>
            <person name="Blanc I."/>
            <person name="Bouhouche K."/>
            <person name="Camara F."/>
            <person name="Duharcourt S."/>
            <person name="Guigo R."/>
            <person name="Gogendeau D."/>
            <person name="Katinka M."/>
            <person name="Keller A.-M."/>
            <person name="Kissmehl R."/>
            <person name="Klotz C."/>
            <person name="Koll F."/>
            <person name="Le Moue A."/>
            <person name="Lepere C."/>
            <person name="Malinsky S."/>
            <person name="Nowacki M."/>
            <person name="Nowak J.K."/>
            <person name="Plattner H."/>
            <person name="Poulain J."/>
            <person name="Ruiz F."/>
            <person name="Serrano V."/>
            <person name="Zagulski M."/>
            <person name="Dessen P."/>
            <person name="Betermier M."/>
            <person name="Weissenbach J."/>
            <person name="Scarpelli C."/>
            <person name="Schachter V."/>
            <person name="Sperling L."/>
            <person name="Meyer E."/>
            <person name="Cohen J."/>
            <person name="Wincker P."/>
        </authorList>
    </citation>
    <scope>NUCLEOTIDE SEQUENCE [LARGE SCALE GENOMIC DNA]</scope>
    <source>
        <strain evidence="4 5">Stock d4-2</strain>
    </source>
</reference>
<dbReference type="EMBL" id="CT868005">
    <property type="protein sequence ID" value="CAK59896.1"/>
    <property type="molecule type" value="Genomic_DNA"/>
</dbReference>
<evidence type="ECO:0000256" key="1">
    <source>
        <dbReference type="ARBA" id="ARBA00022491"/>
    </source>
</evidence>
<evidence type="ECO:0000313" key="4">
    <source>
        <dbReference type="EMBL" id="CAK59896.1"/>
    </source>
</evidence>